<sequence>MARPIRFDVTRRGVLAAGLATAVARPSWSADGLTVFAAASLKPALDEIVDGWDVALAYGGSGTLARQVASGAPADVILLAATDWMDWLSGQGALTRPPMTVARNRLVLAAAPDVGAVPLSRAAIVAALGHGRMAMGDPMSVPAGRYAQQALETLGLWEALSDRLILTNDVRAVLAYVARGDVTLGAVYGSDAVGTGVGIAAQFPASSHAPIVYPGAVVSDRPEAVAFLDHVAASAHVFAAHGFAA</sequence>
<keyword evidence="4" id="KW-0732">Signal</keyword>
<evidence type="ECO:0000313" key="7">
    <source>
        <dbReference type="EMBL" id="CTQ50386.1"/>
    </source>
</evidence>
<dbReference type="Proteomes" id="UP000049222">
    <property type="component" value="Unassembled WGS sequence"/>
</dbReference>
<dbReference type="RefSeq" id="WP_055085860.1">
    <property type="nucleotide sequence ID" value="NZ_CXSU01000012.1"/>
</dbReference>
<dbReference type="PANTHER" id="PTHR30632:SF17">
    <property type="entry name" value="MOLYBDATE-BINDING PROTEIN MODA"/>
    <property type="match status" value="1"/>
</dbReference>
<keyword evidence="8" id="KW-1185">Reference proteome</keyword>
<dbReference type="Pfam" id="PF13531">
    <property type="entry name" value="SBP_bac_11"/>
    <property type="match status" value="1"/>
</dbReference>
<dbReference type="AlphaFoldDB" id="A0A0M6YMY1"/>
<feature type="binding site" evidence="6">
    <location>
        <position position="188"/>
    </location>
    <ligand>
        <name>molybdate</name>
        <dbReference type="ChEBI" id="CHEBI:36264"/>
    </ligand>
</feature>
<name>A0A0M6YMY1_9RHOB</name>
<feature type="binding site" evidence="6">
    <location>
        <position position="143"/>
    </location>
    <ligand>
        <name>molybdate</name>
        <dbReference type="ChEBI" id="CHEBI:36264"/>
    </ligand>
</feature>
<organism evidence="7 8">
    <name type="scientific">Jannaschia donghaensis</name>
    <dbReference type="NCBI Taxonomy" id="420998"/>
    <lineage>
        <taxon>Bacteria</taxon>
        <taxon>Pseudomonadati</taxon>
        <taxon>Pseudomonadota</taxon>
        <taxon>Alphaproteobacteria</taxon>
        <taxon>Rhodobacterales</taxon>
        <taxon>Roseobacteraceae</taxon>
        <taxon>Jannaschia</taxon>
    </lineage>
</organism>
<dbReference type="GO" id="GO:0030973">
    <property type="term" value="F:molybdate ion binding"/>
    <property type="evidence" value="ECO:0007669"/>
    <property type="project" value="TreeGrafter"/>
</dbReference>
<dbReference type="InterPro" id="IPR005950">
    <property type="entry name" value="ModA"/>
</dbReference>
<feature type="binding site" evidence="6">
    <location>
        <position position="170"/>
    </location>
    <ligand>
        <name>molybdate</name>
        <dbReference type="ChEBI" id="CHEBI:36264"/>
    </ligand>
</feature>
<dbReference type="Gene3D" id="3.40.190.10">
    <property type="entry name" value="Periplasmic binding protein-like II"/>
    <property type="match status" value="2"/>
</dbReference>
<accession>A0A0M6YMY1</accession>
<dbReference type="PIRSF" id="PIRSF004846">
    <property type="entry name" value="ModA"/>
    <property type="match status" value="1"/>
</dbReference>
<dbReference type="EMBL" id="CXSU01000012">
    <property type="protein sequence ID" value="CTQ50386.1"/>
    <property type="molecule type" value="Genomic_DNA"/>
</dbReference>
<dbReference type="SUPFAM" id="SSF53850">
    <property type="entry name" value="Periplasmic binding protein-like II"/>
    <property type="match status" value="1"/>
</dbReference>
<dbReference type="FunFam" id="3.40.190.10:FF:000035">
    <property type="entry name" value="Molybdate ABC transporter substrate-binding protein"/>
    <property type="match status" value="1"/>
</dbReference>
<feature type="binding site" evidence="6">
    <location>
        <position position="40"/>
    </location>
    <ligand>
        <name>molybdate</name>
        <dbReference type="ChEBI" id="CHEBI:36264"/>
    </ligand>
</feature>
<dbReference type="PROSITE" id="PS51318">
    <property type="entry name" value="TAT"/>
    <property type="match status" value="1"/>
</dbReference>
<dbReference type="GO" id="GO:0030288">
    <property type="term" value="C:outer membrane-bounded periplasmic space"/>
    <property type="evidence" value="ECO:0007669"/>
    <property type="project" value="TreeGrafter"/>
</dbReference>
<dbReference type="OrthoDB" id="9785015at2"/>
<dbReference type="InterPro" id="IPR006311">
    <property type="entry name" value="TAT_signal"/>
</dbReference>
<dbReference type="GO" id="GO:1901359">
    <property type="term" value="F:tungstate binding"/>
    <property type="evidence" value="ECO:0007669"/>
    <property type="project" value="UniProtKB-ARBA"/>
</dbReference>
<evidence type="ECO:0000256" key="5">
    <source>
        <dbReference type="ARBA" id="ARBA00062515"/>
    </source>
</evidence>
<keyword evidence="2 6" id="KW-0500">Molybdenum</keyword>
<dbReference type="GO" id="GO:0046872">
    <property type="term" value="F:metal ion binding"/>
    <property type="evidence" value="ECO:0007669"/>
    <property type="project" value="UniProtKB-KW"/>
</dbReference>
<gene>
    <name evidence="7" type="primary">modA</name>
    <name evidence="7" type="ORF">JDO7802_02409</name>
</gene>
<dbReference type="STRING" id="420998.JDO7802_02409"/>
<keyword evidence="3 6" id="KW-0479">Metal-binding</keyword>
<evidence type="ECO:0000256" key="2">
    <source>
        <dbReference type="ARBA" id="ARBA00022505"/>
    </source>
</evidence>
<evidence type="ECO:0000256" key="6">
    <source>
        <dbReference type="PIRSR" id="PIRSR004846-1"/>
    </source>
</evidence>
<dbReference type="PANTHER" id="PTHR30632">
    <property type="entry name" value="MOLYBDATE-BINDING PERIPLASMIC PROTEIN"/>
    <property type="match status" value="1"/>
</dbReference>
<reference evidence="7 8" key="1">
    <citation type="submission" date="2015-07" db="EMBL/GenBank/DDBJ databases">
        <authorList>
            <person name="Noorani M."/>
        </authorList>
    </citation>
    <scope>NUCLEOTIDE SEQUENCE [LARGE SCALE GENOMIC DNA]</scope>
    <source>
        <strain evidence="7 8">CECT 7802</strain>
    </source>
</reference>
<proteinExistence type="inferred from homology"/>
<comment type="similarity">
    <text evidence="1">Belongs to the bacterial solute-binding protein ModA family.</text>
</comment>
<evidence type="ECO:0000256" key="3">
    <source>
        <dbReference type="ARBA" id="ARBA00022723"/>
    </source>
</evidence>
<comment type="subunit">
    <text evidence="5">The complex is composed of two ATP-binding proteins (ModC), two transmembrane proteins (ModB) and a solute-binding protein (ModA).</text>
</comment>
<evidence type="ECO:0000256" key="4">
    <source>
        <dbReference type="ARBA" id="ARBA00022729"/>
    </source>
</evidence>
<dbReference type="NCBIfam" id="TIGR01256">
    <property type="entry name" value="modA"/>
    <property type="match status" value="1"/>
</dbReference>
<dbReference type="InterPro" id="IPR050682">
    <property type="entry name" value="ModA/WtpA"/>
</dbReference>
<evidence type="ECO:0000313" key="8">
    <source>
        <dbReference type="Proteomes" id="UP000049222"/>
    </source>
</evidence>
<protein>
    <submittedName>
        <fullName evidence="7">Molybdate-binding periplasmic protein</fullName>
    </submittedName>
</protein>
<feature type="binding site" evidence="6">
    <location>
        <position position="61"/>
    </location>
    <ligand>
        <name>molybdate</name>
        <dbReference type="ChEBI" id="CHEBI:36264"/>
    </ligand>
</feature>
<evidence type="ECO:0000256" key="1">
    <source>
        <dbReference type="ARBA" id="ARBA00009175"/>
    </source>
</evidence>
<dbReference type="GO" id="GO:0015689">
    <property type="term" value="P:molybdate ion transport"/>
    <property type="evidence" value="ECO:0007669"/>
    <property type="project" value="InterPro"/>
</dbReference>